<keyword evidence="7" id="KW-1185">Reference proteome</keyword>
<gene>
    <name evidence="6" type="ORF">C7441_11328</name>
</gene>
<comment type="subcellular location">
    <subcellularLocation>
        <location evidence="1">Periplasm</location>
    </subcellularLocation>
</comment>
<keyword evidence="3" id="KW-0574">Periplasm</keyword>
<protein>
    <submittedName>
        <fullName evidence="6">Putative heparinase superfamily protein</fullName>
    </submittedName>
</protein>
<dbReference type="Gene3D" id="1.50.10.100">
    <property type="entry name" value="Chondroitin AC/alginate lyase"/>
    <property type="match status" value="1"/>
</dbReference>
<evidence type="ECO:0000256" key="3">
    <source>
        <dbReference type="ARBA" id="ARBA00022764"/>
    </source>
</evidence>
<dbReference type="Proteomes" id="UP000245396">
    <property type="component" value="Unassembled WGS sequence"/>
</dbReference>
<reference evidence="6 7" key="1">
    <citation type="submission" date="2018-05" db="EMBL/GenBank/DDBJ databases">
        <title>Genomic Encyclopedia of Type Strains, Phase IV (KMG-IV): sequencing the most valuable type-strain genomes for metagenomic binning, comparative biology and taxonomic classification.</title>
        <authorList>
            <person name="Goeker M."/>
        </authorList>
    </citation>
    <scope>NUCLEOTIDE SEQUENCE [LARGE SCALE GENOMIC DNA]</scope>
    <source>
        <strain evidence="6 7">DSM 6986</strain>
    </source>
</reference>
<organism evidence="6 7">
    <name type="scientific">Pseudaminobacter salicylatoxidans</name>
    <dbReference type="NCBI Taxonomy" id="93369"/>
    <lineage>
        <taxon>Bacteria</taxon>
        <taxon>Pseudomonadati</taxon>
        <taxon>Pseudomonadota</taxon>
        <taxon>Alphaproteobacteria</taxon>
        <taxon>Hyphomicrobiales</taxon>
        <taxon>Phyllobacteriaceae</taxon>
        <taxon>Pseudaminobacter</taxon>
    </lineage>
</organism>
<dbReference type="STRING" id="1192868.GCA_000304395_01150"/>
<dbReference type="Pfam" id="PF07940">
    <property type="entry name" value="Hepar_II_III_C"/>
    <property type="match status" value="1"/>
</dbReference>
<evidence type="ECO:0000313" key="7">
    <source>
        <dbReference type="Proteomes" id="UP000245396"/>
    </source>
</evidence>
<dbReference type="EMBL" id="QGGG01000013">
    <property type="protein sequence ID" value="PWJ80104.1"/>
    <property type="molecule type" value="Genomic_DNA"/>
</dbReference>
<dbReference type="PANTHER" id="PTHR39210:SF1">
    <property type="entry name" value="HEPARIN-SULFATE LYASE"/>
    <property type="match status" value="1"/>
</dbReference>
<dbReference type="GO" id="GO:0016829">
    <property type="term" value="F:lyase activity"/>
    <property type="evidence" value="ECO:0007669"/>
    <property type="project" value="UniProtKB-KW"/>
</dbReference>
<dbReference type="OrthoDB" id="9787373at2"/>
<keyword evidence="4" id="KW-0456">Lyase</keyword>
<dbReference type="Gene3D" id="2.70.98.70">
    <property type="match status" value="1"/>
</dbReference>
<sequence length="567" mass="62558">MSIATGNTADLWALVAKELWRKARRRLRGGPVYRWRFAGRTPERVLIAPPDLRLADQQIALEIYYGRYPFAGQMIETGGQSPFQIEGANREWQRSLHSFRWLRHMRAAGTELAAANARALVGDWIASHGGRISGTAWEPAVVARRIIAWLQHSSVVLQGAELPFYRGYLKSLAVQIRYLRSMAREMTDGEEKLRARIALAFSALSLPASPSALRNATRNLAEELERQILPDGGHISRNPLAVLELLADLLPLRQTYANQAESPPEALIGAIDRMLPALRFFRHRDGSMARFNGMGVTIHDRIAAILRHDDTAGAPLLHAPYSGYERLSMGATTVIADTGLPPPSQVSDKAHAGCLSFEMSSGRQHFIVNAGIDAYGSEEFRPLSRATAAHSTAGLNDTSSARFSHSPRVNGLLGARLIRGPRSVTSHRTDTHGMQGFIASHDGYVPLFGIRHEREVALSAEGTLLSGTDRFLHGDGASGRHDAVTIRFHLHPEIELYRDDRGRLVLAAPNGDRWVFTSHEVAPQVEESIFFAGLGGPRRSRQIVLAFKASQLPEVNWQFVEAHGSAY</sequence>
<evidence type="ECO:0000259" key="5">
    <source>
        <dbReference type="Pfam" id="PF07940"/>
    </source>
</evidence>
<dbReference type="AlphaFoldDB" id="A0A316BZ00"/>
<dbReference type="GO" id="GO:0042597">
    <property type="term" value="C:periplasmic space"/>
    <property type="evidence" value="ECO:0007669"/>
    <property type="project" value="UniProtKB-SubCell"/>
</dbReference>
<name>A0A316BZ00_PSESE</name>
<keyword evidence="2" id="KW-0732">Signal</keyword>
<dbReference type="PANTHER" id="PTHR39210">
    <property type="entry name" value="HEPARIN-SULFATE LYASE"/>
    <property type="match status" value="1"/>
</dbReference>
<evidence type="ECO:0000256" key="4">
    <source>
        <dbReference type="ARBA" id="ARBA00023239"/>
    </source>
</evidence>
<evidence type="ECO:0000256" key="1">
    <source>
        <dbReference type="ARBA" id="ARBA00004418"/>
    </source>
</evidence>
<comment type="caution">
    <text evidence="6">The sequence shown here is derived from an EMBL/GenBank/DDBJ whole genome shotgun (WGS) entry which is preliminary data.</text>
</comment>
<accession>A0A316BZ00</accession>
<evidence type="ECO:0000313" key="6">
    <source>
        <dbReference type="EMBL" id="PWJ80104.1"/>
    </source>
</evidence>
<dbReference type="InterPro" id="IPR012480">
    <property type="entry name" value="Hepar_II_III_C"/>
</dbReference>
<evidence type="ECO:0000256" key="2">
    <source>
        <dbReference type="ARBA" id="ARBA00022729"/>
    </source>
</evidence>
<feature type="domain" description="Heparinase II/III-like C-terminal" evidence="5">
    <location>
        <begin position="313"/>
        <end position="558"/>
    </location>
</feature>
<dbReference type="RefSeq" id="WP_109613951.1">
    <property type="nucleotide sequence ID" value="NZ_QGGG01000013.1"/>
</dbReference>
<proteinExistence type="predicted"/>
<dbReference type="InterPro" id="IPR008929">
    <property type="entry name" value="Chondroitin_lyas"/>
</dbReference>